<dbReference type="GO" id="GO:0003677">
    <property type="term" value="F:DNA binding"/>
    <property type="evidence" value="ECO:0007669"/>
    <property type="project" value="UniProtKB-UniRule"/>
</dbReference>
<dbReference type="InterPro" id="IPR011075">
    <property type="entry name" value="TetR_C"/>
</dbReference>
<protein>
    <submittedName>
        <fullName evidence="6">TetR family transcriptional regulator</fullName>
    </submittedName>
</protein>
<keyword evidence="7" id="KW-1185">Reference proteome</keyword>
<evidence type="ECO:0000256" key="2">
    <source>
        <dbReference type="ARBA" id="ARBA00023125"/>
    </source>
</evidence>
<dbReference type="PANTHER" id="PTHR47506:SF6">
    <property type="entry name" value="HTH-TYPE TRANSCRIPTIONAL REPRESSOR NEMR"/>
    <property type="match status" value="1"/>
</dbReference>
<reference evidence="6" key="2">
    <citation type="submission" date="2020-09" db="EMBL/GenBank/DDBJ databases">
        <authorList>
            <person name="Sun Q."/>
            <person name="Kim S."/>
        </authorList>
    </citation>
    <scope>NUCLEOTIDE SEQUENCE</scope>
    <source>
        <strain evidence="6">KCTC 12870</strain>
    </source>
</reference>
<feature type="DNA-binding region" description="H-T-H motif" evidence="4">
    <location>
        <begin position="10"/>
        <end position="29"/>
    </location>
</feature>
<evidence type="ECO:0000313" key="7">
    <source>
        <dbReference type="Proteomes" id="UP000642829"/>
    </source>
</evidence>
<dbReference type="PANTHER" id="PTHR47506">
    <property type="entry name" value="TRANSCRIPTIONAL REGULATORY PROTEIN"/>
    <property type="match status" value="1"/>
</dbReference>
<keyword evidence="3" id="KW-0804">Transcription</keyword>
<keyword evidence="2 4" id="KW-0238">DNA-binding</keyword>
<name>A0A8J3GE44_9BACT</name>
<keyword evidence="1" id="KW-0805">Transcription regulation</keyword>
<dbReference type="AlphaFoldDB" id="A0A8J3GE44"/>
<comment type="caution">
    <text evidence="6">The sequence shown here is derived from an EMBL/GenBank/DDBJ whole genome shotgun (WGS) entry which is preliminary data.</text>
</comment>
<dbReference type="InterPro" id="IPR036271">
    <property type="entry name" value="Tet_transcr_reg_TetR-rel_C_sf"/>
</dbReference>
<sequence>MWERSYGMVTIDQICQQADVKKGSFYYFYQSKTELTLDALETYWKTNVQEKMDTVFSPSKNGVDRLLDHADIVYEKTLKLKAEKGKILACCLFTVGQEMCNVDQDLRNMVNDLLSRIMRYFSTAVRDAVSEGLIQTDDVEATAACLFSCYEGMFSRARIANDPEVMKDLKASYQRILGLKTQLA</sequence>
<evidence type="ECO:0000256" key="3">
    <source>
        <dbReference type="ARBA" id="ARBA00023163"/>
    </source>
</evidence>
<dbReference type="InterPro" id="IPR009057">
    <property type="entry name" value="Homeodomain-like_sf"/>
</dbReference>
<dbReference type="SUPFAM" id="SSF46689">
    <property type="entry name" value="Homeodomain-like"/>
    <property type="match status" value="1"/>
</dbReference>
<dbReference type="SUPFAM" id="SSF48498">
    <property type="entry name" value="Tetracyclin repressor-like, C-terminal domain"/>
    <property type="match status" value="1"/>
</dbReference>
<accession>A0A8J3GE44</accession>
<dbReference type="Proteomes" id="UP000642829">
    <property type="component" value="Unassembled WGS sequence"/>
</dbReference>
<evidence type="ECO:0000256" key="1">
    <source>
        <dbReference type="ARBA" id="ARBA00023015"/>
    </source>
</evidence>
<dbReference type="Pfam" id="PF00440">
    <property type="entry name" value="TetR_N"/>
    <property type="match status" value="1"/>
</dbReference>
<evidence type="ECO:0000256" key="4">
    <source>
        <dbReference type="PROSITE-ProRule" id="PRU00335"/>
    </source>
</evidence>
<dbReference type="Gene3D" id="1.10.357.10">
    <property type="entry name" value="Tetracycline Repressor, domain 2"/>
    <property type="match status" value="1"/>
</dbReference>
<organism evidence="6 7">
    <name type="scientific">Cerasicoccus arenae</name>
    <dbReference type="NCBI Taxonomy" id="424488"/>
    <lineage>
        <taxon>Bacteria</taxon>
        <taxon>Pseudomonadati</taxon>
        <taxon>Verrucomicrobiota</taxon>
        <taxon>Opitutia</taxon>
        <taxon>Puniceicoccales</taxon>
        <taxon>Cerasicoccaceae</taxon>
        <taxon>Cerasicoccus</taxon>
    </lineage>
</organism>
<evidence type="ECO:0000313" key="6">
    <source>
        <dbReference type="EMBL" id="GHC00629.1"/>
    </source>
</evidence>
<gene>
    <name evidence="6" type="ORF">GCM10007047_16320</name>
</gene>
<reference evidence="6" key="1">
    <citation type="journal article" date="2014" name="Int. J. Syst. Evol. Microbiol.">
        <title>Complete genome sequence of Corynebacterium casei LMG S-19264T (=DSM 44701T), isolated from a smear-ripened cheese.</title>
        <authorList>
            <consortium name="US DOE Joint Genome Institute (JGI-PGF)"/>
            <person name="Walter F."/>
            <person name="Albersmeier A."/>
            <person name="Kalinowski J."/>
            <person name="Ruckert C."/>
        </authorList>
    </citation>
    <scope>NUCLEOTIDE SEQUENCE</scope>
    <source>
        <strain evidence="6">KCTC 12870</strain>
    </source>
</reference>
<evidence type="ECO:0000259" key="5">
    <source>
        <dbReference type="PROSITE" id="PS50977"/>
    </source>
</evidence>
<dbReference type="InterPro" id="IPR001647">
    <property type="entry name" value="HTH_TetR"/>
</dbReference>
<feature type="domain" description="HTH tetR-type" evidence="5">
    <location>
        <begin position="1"/>
        <end position="47"/>
    </location>
</feature>
<dbReference type="PROSITE" id="PS50977">
    <property type="entry name" value="HTH_TETR_2"/>
    <property type="match status" value="1"/>
</dbReference>
<proteinExistence type="predicted"/>
<dbReference type="EMBL" id="BMXG01000008">
    <property type="protein sequence ID" value="GHC00629.1"/>
    <property type="molecule type" value="Genomic_DNA"/>
</dbReference>
<dbReference type="Pfam" id="PF16925">
    <property type="entry name" value="TetR_C_13"/>
    <property type="match status" value="1"/>
</dbReference>